<dbReference type="GO" id="GO:0016740">
    <property type="term" value="F:transferase activity"/>
    <property type="evidence" value="ECO:0007669"/>
    <property type="project" value="UniProtKB-KW"/>
</dbReference>
<evidence type="ECO:0000313" key="2">
    <source>
        <dbReference type="EMBL" id="HHS01727.1"/>
    </source>
</evidence>
<accession>A0A7C5V231</accession>
<evidence type="ECO:0000259" key="1">
    <source>
        <dbReference type="Pfam" id="PF04230"/>
    </source>
</evidence>
<gene>
    <name evidence="2" type="ORF">ENL71_04245</name>
</gene>
<dbReference type="InterPro" id="IPR007345">
    <property type="entry name" value="Polysacch_pyruvyl_Trfase"/>
</dbReference>
<keyword evidence="2" id="KW-0808">Transferase</keyword>
<comment type="caution">
    <text evidence="2">The sequence shown here is derived from an EMBL/GenBank/DDBJ whole genome shotgun (WGS) entry which is preliminary data.</text>
</comment>
<name>A0A7C5V231_9FIRM</name>
<proteinExistence type="predicted"/>
<reference evidence="2" key="1">
    <citation type="journal article" date="2020" name="mSystems">
        <title>Genome- and Community-Level Interaction Insights into Carbon Utilization and Element Cycling Functions of Hydrothermarchaeota in Hydrothermal Sediment.</title>
        <authorList>
            <person name="Zhou Z."/>
            <person name="Liu Y."/>
            <person name="Xu W."/>
            <person name="Pan J."/>
            <person name="Luo Z.H."/>
            <person name="Li M."/>
        </authorList>
    </citation>
    <scope>NUCLEOTIDE SEQUENCE [LARGE SCALE GENOMIC DNA]</scope>
    <source>
        <strain evidence="2">SpSt-102</strain>
    </source>
</reference>
<organism evidence="2">
    <name type="scientific">Caldicellulosiruptor owensensis</name>
    <dbReference type="NCBI Taxonomy" id="55205"/>
    <lineage>
        <taxon>Bacteria</taxon>
        <taxon>Bacillati</taxon>
        <taxon>Bacillota</taxon>
        <taxon>Bacillota incertae sedis</taxon>
        <taxon>Caldicellulosiruptorales</taxon>
        <taxon>Caldicellulosiruptoraceae</taxon>
        <taxon>Caldicellulosiruptor</taxon>
    </lineage>
</organism>
<protein>
    <submittedName>
        <fullName evidence="2">Polysaccharide pyruvyl transferase family protein</fullName>
    </submittedName>
</protein>
<dbReference type="AlphaFoldDB" id="A0A7C5V231"/>
<dbReference type="Pfam" id="PF04230">
    <property type="entry name" value="PS_pyruv_trans"/>
    <property type="match status" value="1"/>
</dbReference>
<feature type="domain" description="Polysaccharide pyruvyl transferase" evidence="1">
    <location>
        <begin position="13"/>
        <end position="311"/>
    </location>
</feature>
<sequence>MKVGIITYHCADNYGATLQAYALQRTISKLGYDPKIINFIPNYGSIGENELSIYRRILRKILYRLPKLMIYKFPFNNQVVNRAKRRILFEDFRNNFLNITNRKYKDLKELYKDKHQYDVFIAGSDQVWNYEIAKNNLPAYCLDFVDGRIAKKIAYGVSLGPLEVANKYKFLLAPYLRDFYALSVREADMVQLVRKISNKPVYHVLDPTLLLSPEEWDEIIINPSDVNYICVYLPSRFREVTDIVNSIIKQVDLPVVNISVGGDKLRNEVKNCWCIGPREFLGYIRNSSFVITNSFHGTVFSFLFRKEFYSILPYENDIRIRSFLRLFSLQERIVNSPNDVESIKVIDYETIYPKLDFYRHLSLKFLQEAIESES</sequence>
<dbReference type="EMBL" id="DRUZ01000052">
    <property type="protein sequence ID" value="HHS01727.1"/>
    <property type="molecule type" value="Genomic_DNA"/>
</dbReference>